<feature type="region of interest" description="Disordered" evidence="1">
    <location>
        <begin position="159"/>
        <end position="233"/>
    </location>
</feature>
<dbReference type="EMBL" id="KZ819292">
    <property type="protein sequence ID" value="PWN98255.1"/>
    <property type="molecule type" value="Genomic_DNA"/>
</dbReference>
<feature type="region of interest" description="Disordered" evidence="1">
    <location>
        <begin position="255"/>
        <end position="384"/>
    </location>
</feature>
<accession>A0A316ZD94</accession>
<proteinExistence type="predicted"/>
<feature type="compositionally biased region" description="Basic and acidic residues" evidence="1">
    <location>
        <begin position="42"/>
        <end position="52"/>
    </location>
</feature>
<dbReference type="Proteomes" id="UP000245946">
    <property type="component" value="Unassembled WGS sequence"/>
</dbReference>
<sequence length="408" mass="45103">MIMQTSSSPPGRSSLLGGLKRRTSRRTPELDQSPFSSSYAARPRDPNEEVKKERRKSAMILVVEEPAPPKPAPGSAMDLAEQHQRLQEFLNAREPTTTAAAAATREPNVRKQSDPLPPSRPSKADRRLSLPVPRPPRGTLNSPEKLAYLDWRLEGVRVEQETGEKAPSLSDVTASFTGRQLHQPTAAPGTSPTQQHLLAPVQHQHQHQQQPRLGDSTRPRPTHSAKPSVDAAMLAEWSIEELALDRPRERKINFLAAPRPATADQPERPRSRLSAAMGTGIQRSGSYLQAGMPGMQRSNSAVQRASPEMLRSNTPAFGYSRLTPEPEEDDDDDDYHYRPRDVRRHSAMPLSAPRADESLLSSPPRPVSRLGKPSPTKSGSRPFFDARRWSRIALNAIGGFAPQYADND</sequence>
<feature type="compositionally biased region" description="Polar residues" evidence="1">
    <location>
        <begin position="170"/>
        <end position="193"/>
    </location>
</feature>
<name>A0A316ZD94_9BASI</name>
<feature type="compositionally biased region" description="Low complexity" evidence="1">
    <location>
        <begin position="194"/>
        <end position="211"/>
    </location>
</feature>
<feature type="compositionally biased region" description="Acidic residues" evidence="1">
    <location>
        <begin position="325"/>
        <end position="334"/>
    </location>
</feature>
<feature type="compositionally biased region" description="Low complexity" evidence="1">
    <location>
        <begin position="1"/>
        <end position="18"/>
    </location>
</feature>
<protein>
    <submittedName>
        <fullName evidence="2">Uncharacterized protein</fullName>
    </submittedName>
</protein>
<gene>
    <name evidence="2" type="ORF">FA09DRAFT_338677</name>
</gene>
<reference evidence="2 3" key="1">
    <citation type="journal article" date="2018" name="Mol. Biol. Evol.">
        <title>Broad Genomic Sampling Reveals a Smut Pathogenic Ancestry of the Fungal Clade Ustilaginomycotina.</title>
        <authorList>
            <person name="Kijpornyongpan T."/>
            <person name="Mondo S.J."/>
            <person name="Barry K."/>
            <person name="Sandor L."/>
            <person name="Lee J."/>
            <person name="Lipzen A."/>
            <person name="Pangilinan J."/>
            <person name="LaButti K."/>
            <person name="Hainaut M."/>
            <person name="Henrissat B."/>
            <person name="Grigoriev I.V."/>
            <person name="Spatafora J.W."/>
            <person name="Aime M.C."/>
        </authorList>
    </citation>
    <scope>NUCLEOTIDE SEQUENCE [LARGE SCALE GENOMIC DNA]</scope>
    <source>
        <strain evidence="2 3">MCA 4186</strain>
    </source>
</reference>
<dbReference type="AlphaFoldDB" id="A0A316ZD94"/>
<organism evidence="2 3">
    <name type="scientific">Tilletiopsis washingtonensis</name>
    <dbReference type="NCBI Taxonomy" id="58919"/>
    <lineage>
        <taxon>Eukaryota</taxon>
        <taxon>Fungi</taxon>
        <taxon>Dikarya</taxon>
        <taxon>Basidiomycota</taxon>
        <taxon>Ustilaginomycotina</taxon>
        <taxon>Exobasidiomycetes</taxon>
        <taxon>Entylomatales</taxon>
        <taxon>Entylomatales incertae sedis</taxon>
        <taxon>Tilletiopsis</taxon>
    </lineage>
</organism>
<dbReference type="GeneID" id="37271677"/>
<dbReference type="RefSeq" id="XP_025598534.1">
    <property type="nucleotide sequence ID" value="XM_025744133.1"/>
</dbReference>
<feature type="region of interest" description="Disordered" evidence="1">
    <location>
        <begin position="1"/>
        <end position="146"/>
    </location>
</feature>
<evidence type="ECO:0000313" key="2">
    <source>
        <dbReference type="EMBL" id="PWN98255.1"/>
    </source>
</evidence>
<evidence type="ECO:0000313" key="3">
    <source>
        <dbReference type="Proteomes" id="UP000245946"/>
    </source>
</evidence>
<keyword evidence="3" id="KW-1185">Reference proteome</keyword>
<evidence type="ECO:0000256" key="1">
    <source>
        <dbReference type="SAM" id="MobiDB-lite"/>
    </source>
</evidence>
<feature type="compositionally biased region" description="Low complexity" evidence="1">
    <location>
        <begin position="358"/>
        <end position="370"/>
    </location>
</feature>
<feature type="compositionally biased region" description="Low complexity" evidence="1">
    <location>
        <begin position="92"/>
        <end position="106"/>
    </location>
</feature>